<dbReference type="SUPFAM" id="SSF140500">
    <property type="entry name" value="BAS1536-like"/>
    <property type="match status" value="1"/>
</dbReference>
<keyword evidence="2" id="KW-1185">Reference proteome</keyword>
<reference evidence="1 2" key="1">
    <citation type="journal article" date="2019" name="Front. Microbiol.">
        <title>Thermoanaerosceptrum fracticalcis gen. nov. sp. nov., a Novel Fumarate-Fermenting Microorganism From a Deep Fractured Carbonate Aquifer of the US Great Basin.</title>
        <authorList>
            <person name="Hamilton-Brehm S.D."/>
            <person name="Stewart L.E."/>
            <person name="Zavarin M."/>
            <person name="Caldwell M."/>
            <person name="Lawson P.A."/>
            <person name="Onstott T.C."/>
            <person name="Grzymski J."/>
            <person name="Neveux I."/>
            <person name="Lollar B.S."/>
            <person name="Russell C.E."/>
            <person name="Moser D.P."/>
        </authorList>
    </citation>
    <scope>NUCLEOTIDE SEQUENCE [LARGE SCALE GENOMIC DNA]</scope>
    <source>
        <strain evidence="1 2">DRI-13</strain>
    </source>
</reference>
<dbReference type="GO" id="GO:0043937">
    <property type="term" value="P:regulation of sporulation"/>
    <property type="evidence" value="ECO:0007669"/>
    <property type="project" value="InterPro"/>
</dbReference>
<evidence type="ECO:0000313" key="1">
    <source>
        <dbReference type="EMBL" id="QNB46874.1"/>
    </source>
</evidence>
<dbReference type="InterPro" id="IPR037208">
    <property type="entry name" value="Spo0E-like_sf"/>
</dbReference>
<name>A0A7G6E470_THEFR</name>
<dbReference type="AlphaFoldDB" id="A0A7G6E470"/>
<dbReference type="Pfam" id="PF09388">
    <property type="entry name" value="SpoOE-like"/>
    <property type="match status" value="1"/>
</dbReference>
<gene>
    <name evidence="1" type="ORF">BR63_11475</name>
</gene>
<dbReference type="EMBL" id="CP045798">
    <property type="protein sequence ID" value="QNB46874.1"/>
    <property type="molecule type" value="Genomic_DNA"/>
</dbReference>
<dbReference type="GO" id="GO:0046983">
    <property type="term" value="F:protein dimerization activity"/>
    <property type="evidence" value="ECO:0007669"/>
    <property type="project" value="InterPro"/>
</dbReference>
<dbReference type="Gene3D" id="4.10.280.10">
    <property type="entry name" value="Helix-loop-helix DNA-binding domain"/>
    <property type="match status" value="1"/>
</dbReference>
<dbReference type="Proteomes" id="UP000515847">
    <property type="component" value="Chromosome"/>
</dbReference>
<accession>A0A7G6E470</accession>
<evidence type="ECO:0000313" key="2">
    <source>
        <dbReference type="Proteomes" id="UP000515847"/>
    </source>
</evidence>
<sequence>MSHQEVKMDKHMCPQLLQEMEQLRKELYSVVNGNRKLLMTKETYAVSTKLDELIVKHMRDQARQLALRGAVYEYTP</sequence>
<organism evidence="1 2">
    <name type="scientific">Thermanaerosceptrum fracticalcis</name>
    <dbReference type="NCBI Taxonomy" id="1712410"/>
    <lineage>
        <taxon>Bacteria</taxon>
        <taxon>Bacillati</taxon>
        <taxon>Bacillota</taxon>
        <taxon>Clostridia</taxon>
        <taxon>Eubacteriales</taxon>
        <taxon>Peptococcaceae</taxon>
        <taxon>Thermanaerosceptrum</taxon>
    </lineage>
</organism>
<protein>
    <submittedName>
        <fullName evidence="1">Spo0E family sporulation regulatory protein-aspartic acid phosphatase</fullName>
    </submittedName>
</protein>
<dbReference type="InterPro" id="IPR036638">
    <property type="entry name" value="HLH_DNA-bd_sf"/>
</dbReference>
<proteinExistence type="predicted"/>
<dbReference type="InterPro" id="IPR018540">
    <property type="entry name" value="Spo0E-like"/>
</dbReference>
<dbReference type="KEGG" id="tfr:BR63_11475"/>